<evidence type="ECO:0008006" key="5">
    <source>
        <dbReference type="Google" id="ProtNLM"/>
    </source>
</evidence>
<feature type="compositionally biased region" description="Low complexity" evidence="1">
    <location>
        <begin position="159"/>
        <end position="172"/>
    </location>
</feature>
<evidence type="ECO:0000256" key="1">
    <source>
        <dbReference type="SAM" id="MobiDB-lite"/>
    </source>
</evidence>
<keyword evidence="4" id="KW-1185">Reference proteome</keyword>
<accession>A0A6A6JW49</accession>
<name>A0A6A6JW49_WESOR</name>
<sequence>MRTFIAPIFAGLSSLAIATPDPLITPAPALELHLRQQSAIDPSLLGWVSTSGASAFSDLRSCDYPATLSFSGSFAQCCSKDSPCNFFSTCSDGNLIAESTSVFCDNGYCNTGLIVASAGYTGGAQYLGCWATSLGKEPFALVQTVNSSAVATGKPTITSGSVSESESGSGASRTTAPTDSSPNGSTTGETTTKPTGAGVGKDVQVIWAIGGAMAGLTAMF</sequence>
<proteinExistence type="predicted"/>
<organism evidence="3 4">
    <name type="scientific">Westerdykella ornata</name>
    <dbReference type="NCBI Taxonomy" id="318751"/>
    <lineage>
        <taxon>Eukaryota</taxon>
        <taxon>Fungi</taxon>
        <taxon>Dikarya</taxon>
        <taxon>Ascomycota</taxon>
        <taxon>Pezizomycotina</taxon>
        <taxon>Dothideomycetes</taxon>
        <taxon>Pleosporomycetidae</taxon>
        <taxon>Pleosporales</taxon>
        <taxon>Sporormiaceae</taxon>
        <taxon>Westerdykella</taxon>
    </lineage>
</organism>
<protein>
    <recommendedName>
        <fullName evidence="5">Extracellular membrane protein CFEM domain-containing protein</fullName>
    </recommendedName>
</protein>
<dbReference type="EMBL" id="ML986485">
    <property type="protein sequence ID" value="KAF2280455.1"/>
    <property type="molecule type" value="Genomic_DNA"/>
</dbReference>
<feature type="region of interest" description="Disordered" evidence="1">
    <location>
        <begin position="153"/>
        <end position="197"/>
    </location>
</feature>
<gene>
    <name evidence="3" type="ORF">EI97DRAFT_464401</name>
</gene>
<dbReference type="RefSeq" id="XP_033657993.1">
    <property type="nucleotide sequence ID" value="XM_033801418.1"/>
</dbReference>
<evidence type="ECO:0000313" key="3">
    <source>
        <dbReference type="EMBL" id="KAF2280455.1"/>
    </source>
</evidence>
<feature type="compositionally biased region" description="Polar residues" evidence="1">
    <location>
        <begin position="173"/>
        <end position="183"/>
    </location>
</feature>
<evidence type="ECO:0000256" key="2">
    <source>
        <dbReference type="SAM" id="SignalP"/>
    </source>
</evidence>
<dbReference type="GeneID" id="54554593"/>
<reference evidence="3" key="1">
    <citation type="journal article" date="2020" name="Stud. Mycol.">
        <title>101 Dothideomycetes genomes: a test case for predicting lifestyles and emergence of pathogens.</title>
        <authorList>
            <person name="Haridas S."/>
            <person name="Albert R."/>
            <person name="Binder M."/>
            <person name="Bloem J."/>
            <person name="Labutti K."/>
            <person name="Salamov A."/>
            <person name="Andreopoulos B."/>
            <person name="Baker S."/>
            <person name="Barry K."/>
            <person name="Bills G."/>
            <person name="Bluhm B."/>
            <person name="Cannon C."/>
            <person name="Castanera R."/>
            <person name="Culley D."/>
            <person name="Daum C."/>
            <person name="Ezra D."/>
            <person name="Gonzalez J."/>
            <person name="Henrissat B."/>
            <person name="Kuo A."/>
            <person name="Liang C."/>
            <person name="Lipzen A."/>
            <person name="Lutzoni F."/>
            <person name="Magnuson J."/>
            <person name="Mondo S."/>
            <person name="Nolan M."/>
            <person name="Ohm R."/>
            <person name="Pangilinan J."/>
            <person name="Park H.-J."/>
            <person name="Ramirez L."/>
            <person name="Alfaro M."/>
            <person name="Sun H."/>
            <person name="Tritt A."/>
            <person name="Yoshinaga Y."/>
            <person name="Zwiers L.-H."/>
            <person name="Turgeon B."/>
            <person name="Goodwin S."/>
            <person name="Spatafora J."/>
            <person name="Crous P."/>
            <person name="Grigoriev I."/>
        </authorList>
    </citation>
    <scope>NUCLEOTIDE SEQUENCE</scope>
    <source>
        <strain evidence="3">CBS 379.55</strain>
    </source>
</reference>
<dbReference type="OrthoDB" id="3791842at2759"/>
<feature type="signal peptide" evidence="2">
    <location>
        <begin position="1"/>
        <end position="18"/>
    </location>
</feature>
<dbReference type="AlphaFoldDB" id="A0A6A6JW49"/>
<feature type="compositionally biased region" description="Low complexity" evidence="1">
    <location>
        <begin position="184"/>
        <end position="196"/>
    </location>
</feature>
<dbReference type="Proteomes" id="UP000800097">
    <property type="component" value="Unassembled WGS sequence"/>
</dbReference>
<feature type="chain" id="PRO_5025515746" description="Extracellular membrane protein CFEM domain-containing protein" evidence="2">
    <location>
        <begin position="19"/>
        <end position="220"/>
    </location>
</feature>
<keyword evidence="2" id="KW-0732">Signal</keyword>
<evidence type="ECO:0000313" key="4">
    <source>
        <dbReference type="Proteomes" id="UP000800097"/>
    </source>
</evidence>